<dbReference type="PANTHER" id="PTHR33780:SF3">
    <property type="entry name" value="EXPRESSED PROTEIN"/>
    <property type="match status" value="1"/>
</dbReference>
<keyword evidence="1" id="KW-0472">Membrane</keyword>
<evidence type="ECO:0000313" key="4">
    <source>
        <dbReference type="Proteomes" id="UP001497512"/>
    </source>
</evidence>
<sequence length="204" mass="23931">MLLFPGVVADGDVRLASLVLYRTHEWFGQPTVYFHCLGEPKVYLPDVIQKDFVYDFIGQESWQPLTFLEGAKCKRCGFYEEDKLKYDDRFDEWELCPTEFTLEPDGQYIHFNKDEFNATFVCPGCRMYESEDEDLYDPPHVKRKSFLLLILLVLAAATLVVTGLALLAYMYWRRKQHEAHQARFMELFEDDESLQADLGLKEDL</sequence>
<gene>
    <name evidence="3" type="ORF">CSSPTR1EN2_LOCUS5567</name>
</gene>
<keyword evidence="1" id="KW-0812">Transmembrane</keyword>
<keyword evidence="1" id="KW-1133">Transmembrane helix</keyword>
<evidence type="ECO:0000259" key="2">
    <source>
        <dbReference type="Pfam" id="PF25829"/>
    </source>
</evidence>
<protein>
    <recommendedName>
        <fullName evidence="2">DUF7953 domain-containing protein</fullName>
    </recommendedName>
</protein>
<feature type="transmembrane region" description="Helical" evidence="1">
    <location>
        <begin position="146"/>
        <end position="172"/>
    </location>
</feature>
<feature type="domain" description="DUF7953" evidence="2">
    <location>
        <begin position="12"/>
        <end position="123"/>
    </location>
</feature>
<reference evidence="3" key="1">
    <citation type="submission" date="2024-02" db="EMBL/GenBank/DDBJ databases">
        <authorList>
            <consortium name="ELIXIR-Norway"/>
            <consortium name="Elixir Norway"/>
        </authorList>
    </citation>
    <scope>NUCLEOTIDE SEQUENCE</scope>
</reference>
<dbReference type="PANTHER" id="PTHR33780">
    <property type="entry name" value="EXPRESSED PROTEIN"/>
    <property type="match status" value="1"/>
</dbReference>
<name>A0ABP0TRP3_9BRYO</name>
<dbReference type="InterPro" id="IPR057713">
    <property type="entry name" value="DUF7953"/>
</dbReference>
<keyword evidence="4" id="KW-1185">Reference proteome</keyword>
<evidence type="ECO:0000313" key="3">
    <source>
        <dbReference type="EMBL" id="CAK9200758.1"/>
    </source>
</evidence>
<dbReference type="Pfam" id="PF25829">
    <property type="entry name" value="DUF7953"/>
    <property type="match status" value="1"/>
</dbReference>
<dbReference type="EMBL" id="OZ019905">
    <property type="protein sequence ID" value="CAK9200758.1"/>
    <property type="molecule type" value="Genomic_DNA"/>
</dbReference>
<organism evidence="3 4">
    <name type="scientific">Sphagnum troendelagicum</name>
    <dbReference type="NCBI Taxonomy" id="128251"/>
    <lineage>
        <taxon>Eukaryota</taxon>
        <taxon>Viridiplantae</taxon>
        <taxon>Streptophyta</taxon>
        <taxon>Embryophyta</taxon>
        <taxon>Bryophyta</taxon>
        <taxon>Sphagnophytina</taxon>
        <taxon>Sphagnopsida</taxon>
        <taxon>Sphagnales</taxon>
        <taxon>Sphagnaceae</taxon>
        <taxon>Sphagnum</taxon>
    </lineage>
</organism>
<evidence type="ECO:0000256" key="1">
    <source>
        <dbReference type="SAM" id="Phobius"/>
    </source>
</evidence>
<proteinExistence type="predicted"/>
<dbReference type="Proteomes" id="UP001497512">
    <property type="component" value="Chromosome 13"/>
</dbReference>
<accession>A0ABP0TRP3</accession>